<gene>
    <name evidence="10" type="ORF">METZ01_LOCUS486259</name>
</gene>
<protein>
    <recommendedName>
        <fullName evidence="9">ABC transporter domain-containing protein</fullName>
    </recommendedName>
</protein>
<keyword evidence="2" id="KW-0813">Transport</keyword>
<dbReference type="InterPro" id="IPR036640">
    <property type="entry name" value="ABC1_TM_sf"/>
</dbReference>
<feature type="non-terminal residue" evidence="10">
    <location>
        <position position="1"/>
    </location>
</feature>
<evidence type="ECO:0000256" key="2">
    <source>
        <dbReference type="ARBA" id="ARBA00022448"/>
    </source>
</evidence>
<dbReference type="EMBL" id="UINC01210095">
    <property type="protein sequence ID" value="SVE33405.1"/>
    <property type="molecule type" value="Genomic_DNA"/>
</dbReference>
<dbReference type="InterPro" id="IPR003439">
    <property type="entry name" value="ABC_transporter-like_ATP-bd"/>
</dbReference>
<dbReference type="InterPro" id="IPR017871">
    <property type="entry name" value="ABC_transporter-like_CS"/>
</dbReference>
<dbReference type="PANTHER" id="PTHR43394">
    <property type="entry name" value="ATP-DEPENDENT PERMEASE MDL1, MITOCHONDRIAL"/>
    <property type="match status" value="1"/>
</dbReference>
<dbReference type="PANTHER" id="PTHR43394:SF1">
    <property type="entry name" value="ATP-BINDING CASSETTE SUB-FAMILY B MEMBER 10, MITOCHONDRIAL"/>
    <property type="match status" value="1"/>
</dbReference>
<comment type="subcellular location">
    <subcellularLocation>
        <location evidence="1">Membrane</location>
        <topology evidence="1">Multi-pass membrane protein</topology>
    </subcellularLocation>
</comment>
<dbReference type="PROSITE" id="PS50893">
    <property type="entry name" value="ABC_TRANSPORTER_2"/>
    <property type="match status" value="1"/>
</dbReference>
<dbReference type="GO" id="GO:0090374">
    <property type="term" value="P:oligopeptide export from mitochondrion"/>
    <property type="evidence" value="ECO:0007669"/>
    <property type="project" value="TreeGrafter"/>
</dbReference>
<dbReference type="GO" id="GO:0016887">
    <property type="term" value="F:ATP hydrolysis activity"/>
    <property type="evidence" value="ECO:0007669"/>
    <property type="project" value="InterPro"/>
</dbReference>
<proteinExistence type="predicted"/>
<evidence type="ECO:0000256" key="3">
    <source>
        <dbReference type="ARBA" id="ARBA00022692"/>
    </source>
</evidence>
<sequence>PGELAAFFLYALIMAGPIGTFVKIYTQLQETLGAIRRVNEILDTKPLVNSPENPVKLTSLKGHVCFSEVIFGYEDGTPVLNNISFDIHPGKTVALIGPSGAGKSTTVQLLLRFFDPQSGEIQLDGHDLKSLDLESYLSQVALVPQETLLFGGTIRENILYGKLDATDTEIIEASKSANAHEFIVEFSNGYDTLVGEKGTKLSGGERQRIAIARALLKNPKILVLDEATSALDNQSEMLI</sequence>
<evidence type="ECO:0000313" key="10">
    <source>
        <dbReference type="EMBL" id="SVE33405.1"/>
    </source>
</evidence>
<dbReference type="AlphaFoldDB" id="A0A383CNP2"/>
<keyword evidence="5" id="KW-0067">ATP-binding</keyword>
<evidence type="ECO:0000256" key="5">
    <source>
        <dbReference type="ARBA" id="ARBA00022840"/>
    </source>
</evidence>
<evidence type="ECO:0000259" key="9">
    <source>
        <dbReference type="PROSITE" id="PS50893"/>
    </source>
</evidence>
<reference evidence="10" key="1">
    <citation type="submission" date="2018-05" db="EMBL/GenBank/DDBJ databases">
        <authorList>
            <person name="Lanie J.A."/>
            <person name="Ng W.-L."/>
            <person name="Kazmierczak K.M."/>
            <person name="Andrzejewski T.M."/>
            <person name="Davidsen T.M."/>
            <person name="Wayne K.J."/>
            <person name="Tettelin H."/>
            <person name="Glass J.I."/>
            <person name="Rusch D."/>
            <person name="Podicherti R."/>
            <person name="Tsui H.-C.T."/>
            <person name="Winkler M.E."/>
        </authorList>
    </citation>
    <scope>NUCLEOTIDE SEQUENCE</scope>
</reference>
<dbReference type="PROSITE" id="PS00211">
    <property type="entry name" value="ABC_TRANSPORTER_1"/>
    <property type="match status" value="1"/>
</dbReference>
<dbReference type="FunFam" id="3.40.50.300:FF:000604">
    <property type="entry name" value="ABC transporter B family member 28"/>
    <property type="match status" value="1"/>
</dbReference>
<dbReference type="InterPro" id="IPR027417">
    <property type="entry name" value="P-loop_NTPase"/>
</dbReference>
<dbReference type="Pfam" id="PF00005">
    <property type="entry name" value="ABC_tran"/>
    <property type="match status" value="1"/>
</dbReference>
<dbReference type="GO" id="GO:0005524">
    <property type="term" value="F:ATP binding"/>
    <property type="evidence" value="ECO:0007669"/>
    <property type="project" value="UniProtKB-KW"/>
</dbReference>
<dbReference type="SMART" id="SM00382">
    <property type="entry name" value="AAA"/>
    <property type="match status" value="1"/>
</dbReference>
<dbReference type="SUPFAM" id="SSF90123">
    <property type="entry name" value="ABC transporter transmembrane region"/>
    <property type="match status" value="1"/>
</dbReference>
<keyword evidence="3 8" id="KW-0812">Transmembrane</keyword>
<name>A0A383CNP2_9ZZZZ</name>
<evidence type="ECO:0000256" key="7">
    <source>
        <dbReference type="ARBA" id="ARBA00023136"/>
    </source>
</evidence>
<dbReference type="InterPro" id="IPR003593">
    <property type="entry name" value="AAA+_ATPase"/>
</dbReference>
<dbReference type="SUPFAM" id="SSF52540">
    <property type="entry name" value="P-loop containing nucleoside triphosphate hydrolases"/>
    <property type="match status" value="1"/>
</dbReference>
<dbReference type="InterPro" id="IPR039421">
    <property type="entry name" value="Type_1_exporter"/>
</dbReference>
<feature type="domain" description="ABC transporter" evidence="9">
    <location>
        <begin position="64"/>
        <end position="239"/>
    </location>
</feature>
<evidence type="ECO:0000256" key="8">
    <source>
        <dbReference type="SAM" id="Phobius"/>
    </source>
</evidence>
<feature type="non-terminal residue" evidence="10">
    <location>
        <position position="239"/>
    </location>
</feature>
<evidence type="ECO:0000256" key="4">
    <source>
        <dbReference type="ARBA" id="ARBA00022741"/>
    </source>
</evidence>
<organism evidence="10">
    <name type="scientific">marine metagenome</name>
    <dbReference type="NCBI Taxonomy" id="408172"/>
    <lineage>
        <taxon>unclassified sequences</taxon>
        <taxon>metagenomes</taxon>
        <taxon>ecological metagenomes</taxon>
    </lineage>
</organism>
<dbReference type="Gene3D" id="1.20.1560.10">
    <property type="entry name" value="ABC transporter type 1, transmembrane domain"/>
    <property type="match status" value="1"/>
</dbReference>
<evidence type="ECO:0000256" key="1">
    <source>
        <dbReference type="ARBA" id="ARBA00004141"/>
    </source>
</evidence>
<dbReference type="GO" id="GO:0015421">
    <property type="term" value="F:ABC-type oligopeptide transporter activity"/>
    <property type="evidence" value="ECO:0007669"/>
    <property type="project" value="TreeGrafter"/>
</dbReference>
<dbReference type="GO" id="GO:0005743">
    <property type="term" value="C:mitochondrial inner membrane"/>
    <property type="evidence" value="ECO:0007669"/>
    <property type="project" value="TreeGrafter"/>
</dbReference>
<dbReference type="Gene3D" id="3.40.50.300">
    <property type="entry name" value="P-loop containing nucleotide triphosphate hydrolases"/>
    <property type="match status" value="1"/>
</dbReference>
<keyword evidence="6 8" id="KW-1133">Transmembrane helix</keyword>
<feature type="transmembrane region" description="Helical" evidence="8">
    <location>
        <begin position="6"/>
        <end position="26"/>
    </location>
</feature>
<keyword evidence="4" id="KW-0547">Nucleotide-binding</keyword>
<accession>A0A383CNP2</accession>
<evidence type="ECO:0000256" key="6">
    <source>
        <dbReference type="ARBA" id="ARBA00022989"/>
    </source>
</evidence>
<keyword evidence="7 8" id="KW-0472">Membrane</keyword>